<dbReference type="NCBIfam" id="TIGR02570">
    <property type="entry name" value="cas7_GSU0053"/>
    <property type="match status" value="1"/>
</dbReference>
<dbReference type="EMBL" id="CP155447">
    <property type="protein sequence ID" value="XBH03488.1"/>
    <property type="molecule type" value="Genomic_DNA"/>
</dbReference>
<dbReference type="InterPro" id="IPR013403">
    <property type="entry name" value="CRISPR-assoc_prot_Csb1/Cas7u"/>
</dbReference>
<organism evidence="2">
    <name type="scientific">Singulisphaera sp. Ch08</name>
    <dbReference type="NCBI Taxonomy" id="3120278"/>
    <lineage>
        <taxon>Bacteria</taxon>
        <taxon>Pseudomonadati</taxon>
        <taxon>Planctomycetota</taxon>
        <taxon>Planctomycetia</taxon>
        <taxon>Isosphaerales</taxon>
        <taxon>Isosphaeraceae</taxon>
        <taxon>Singulisphaera</taxon>
    </lineage>
</organism>
<reference evidence="2" key="1">
    <citation type="submission" date="2024-05" db="EMBL/GenBank/DDBJ databases">
        <title>Planctomycetes of the genus Singulisphaera possess chitinolytic capabilities.</title>
        <authorList>
            <person name="Ivanova A."/>
        </authorList>
    </citation>
    <scope>NUCLEOTIDE SEQUENCE</scope>
    <source>
        <strain evidence="2">Ch08T</strain>
    </source>
</reference>
<proteinExistence type="predicted"/>
<evidence type="ECO:0000256" key="1">
    <source>
        <dbReference type="SAM" id="MobiDB-lite"/>
    </source>
</evidence>
<dbReference type="RefSeq" id="WP_406696222.1">
    <property type="nucleotide sequence ID" value="NZ_CP155447.1"/>
</dbReference>
<sequence length="363" mass="39181">MNLDKVLKTASRVLIEAHLKPVIGTRIQPTGFPDLGAAEYSAPDGKGGLEKMLLVESAQSMANRLEAVCWDEATDDIIPELKGLPFVTVKLSGIGNGTDTTNSLLEFHRLNSPYIMNGARDDGISFADVIRKELGLGSAPGKKSPKKVVEAATTEDGAGDKERDEVAGVVNLRRLAAVCFQYDPNSLVHGIFLEKIAGRLRHPRALSAFIEASGVDRADSGGVKFDRVLPKPSVGGVDAKGGYGNVPFHRSEFTARSITAFFSLDLAQIRGYGLPAEATRLLKVLSLWKVRRFLDSNMRLRTACELEVDEKGGGIEVSRPKDFALPSTDELTVELAKLIKACKPHFAAPTTTALTWNKPAGKE</sequence>
<gene>
    <name evidence="2" type="primary">cas7u</name>
    <name evidence="2" type="ORF">V5E97_35065</name>
</gene>
<evidence type="ECO:0000313" key="2">
    <source>
        <dbReference type="EMBL" id="XBH03488.1"/>
    </source>
</evidence>
<dbReference type="AlphaFoldDB" id="A0AAU7CDG6"/>
<accession>A0AAU7CDG6</accession>
<protein>
    <submittedName>
        <fullName evidence="2">Type I-U CRISPR-associated RAMP protein Csb1/Cas7u</fullName>
    </submittedName>
</protein>
<dbReference type="Pfam" id="PF09617">
    <property type="entry name" value="Cas_GSU0053"/>
    <property type="match status" value="1"/>
</dbReference>
<name>A0AAU7CDG6_9BACT</name>
<feature type="region of interest" description="Disordered" evidence="1">
    <location>
        <begin position="138"/>
        <end position="160"/>
    </location>
</feature>